<protein>
    <recommendedName>
        <fullName evidence="4">UspA domain-containing protein</fullName>
    </recommendedName>
</protein>
<feature type="region of interest" description="Disordered" evidence="1">
    <location>
        <begin position="516"/>
        <end position="665"/>
    </location>
</feature>
<feature type="region of interest" description="Disordered" evidence="1">
    <location>
        <begin position="93"/>
        <end position="139"/>
    </location>
</feature>
<evidence type="ECO:0000256" key="1">
    <source>
        <dbReference type="SAM" id="MobiDB-lite"/>
    </source>
</evidence>
<feature type="region of interest" description="Disordered" evidence="1">
    <location>
        <begin position="1"/>
        <end position="28"/>
    </location>
</feature>
<evidence type="ECO:0008006" key="4">
    <source>
        <dbReference type="Google" id="ProtNLM"/>
    </source>
</evidence>
<dbReference type="EMBL" id="SWFT01000130">
    <property type="protein sequence ID" value="KAA8899083.1"/>
    <property type="molecule type" value="Genomic_DNA"/>
</dbReference>
<feature type="compositionally biased region" description="Polar residues" evidence="1">
    <location>
        <begin position="516"/>
        <end position="528"/>
    </location>
</feature>
<evidence type="ECO:0000313" key="2">
    <source>
        <dbReference type="EMBL" id="KAA8899083.1"/>
    </source>
</evidence>
<dbReference type="Proteomes" id="UP000449547">
    <property type="component" value="Unassembled WGS sequence"/>
</dbReference>
<keyword evidence="3" id="KW-1185">Reference proteome</keyword>
<accession>A0A642UHG3</accession>
<feature type="compositionally biased region" description="Basic residues" evidence="1">
    <location>
        <begin position="653"/>
        <end position="665"/>
    </location>
</feature>
<reference evidence="2 3" key="1">
    <citation type="submission" date="2019-07" db="EMBL/GenBank/DDBJ databases">
        <title>Genome assembly of two rare yeast pathogens: Diutina rugosa and Trichomonascus ciferrii.</title>
        <authorList>
            <person name="Mixao V."/>
            <person name="Saus E."/>
            <person name="Hansen A."/>
            <person name="Lass-Flor C."/>
            <person name="Gabaldon T."/>
        </authorList>
    </citation>
    <scope>NUCLEOTIDE SEQUENCE [LARGE SCALE GENOMIC DNA]</scope>
    <source>
        <strain evidence="2 3">CBS 613</strain>
    </source>
</reference>
<dbReference type="RefSeq" id="XP_034010760.1">
    <property type="nucleotide sequence ID" value="XM_034157340.1"/>
</dbReference>
<feature type="compositionally biased region" description="Low complexity" evidence="1">
    <location>
        <begin position="562"/>
        <end position="578"/>
    </location>
</feature>
<comment type="caution">
    <text evidence="2">The sequence shown here is derived from an EMBL/GenBank/DDBJ whole genome shotgun (WGS) entry which is preliminary data.</text>
</comment>
<proteinExistence type="predicted"/>
<dbReference type="GeneID" id="54783115"/>
<evidence type="ECO:0000313" key="3">
    <source>
        <dbReference type="Proteomes" id="UP000449547"/>
    </source>
</evidence>
<dbReference type="PANTHER" id="PTHR47815">
    <property type="entry name" value="UNIVERSAL STRESS PROTEIN A FAMILY PROTEIN C25B2.10"/>
    <property type="match status" value="1"/>
</dbReference>
<dbReference type="VEuPathDB" id="FungiDB:DIURU_004464"/>
<name>A0A642UHG3_DIURU</name>
<organism evidence="2 3">
    <name type="scientific">Diutina rugosa</name>
    <name type="common">Yeast</name>
    <name type="synonym">Candida rugosa</name>
    <dbReference type="NCBI Taxonomy" id="5481"/>
    <lineage>
        <taxon>Eukaryota</taxon>
        <taxon>Fungi</taxon>
        <taxon>Dikarya</taxon>
        <taxon>Ascomycota</taxon>
        <taxon>Saccharomycotina</taxon>
        <taxon>Pichiomycetes</taxon>
        <taxon>Debaryomycetaceae</taxon>
        <taxon>Diutina</taxon>
    </lineage>
</organism>
<feature type="compositionally biased region" description="Basic and acidic residues" evidence="1">
    <location>
        <begin position="582"/>
        <end position="591"/>
    </location>
</feature>
<feature type="compositionally biased region" description="Polar residues" evidence="1">
    <location>
        <begin position="595"/>
        <end position="613"/>
    </location>
</feature>
<dbReference type="OrthoDB" id="843225at2759"/>
<gene>
    <name evidence="2" type="ORF">DIURU_004464</name>
</gene>
<feature type="compositionally biased region" description="Basic and acidic residues" evidence="1">
    <location>
        <begin position="109"/>
        <end position="122"/>
    </location>
</feature>
<dbReference type="PANTHER" id="PTHR47815:SF1">
    <property type="entry name" value="UNIVERSAL STRESS PROTEIN A FAMILY PROTEIN C25B2.10"/>
    <property type="match status" value="1"/>
</dbReference>
<feature type="compositionally biased region" description="Basic and acidic residues" evidence="1">
    <location>
        <begin position="615"/>
        <end position="637"/>
    </location>
</feature>
<dbReference type="OMA" id="SGRIHTW"/>
<sequence>MSQLYRSSTDGPVTSAHTPNNNPHGANVEHHFSLLDDIKHRTTDDYRKVFYKVPPRNQGTTTNPVKKHYRPKVSFDTINIGYDDDDTDWEPYDPEDHRWQVGDHPSYNRSHDDYLYPGDRGRSRSRSPGPRDVSFSPVRGAEPTDVYELARMLSATRPAYPTTPIITFRGTTLARTHEKWDDLYKMNLYNADNGWLRPTLPNRVILVYISGRMHTWVALDWLFRSFVENGDTVVVVAAIDSRQLLKQRHGRSGAGKGYRAPAYAGRPQAMTTKMRLRQRNSPEYMATLAHDVMDYCMEVMNPDVIARVCLELCVGKTKQVLKEMYKLYEPNLVCTATKVNLGVTAPLRAWNSRKITDKLVSQFPLPVIVVSPMNMAHYEHHLEVEIDEKYGFEPDPLEECKHRCIHSTKQPGGKASDWDPEIDGDDALSIDSESSVASEDSYSSFDEIGKLYTDYRKDVRKNIVALKKRPRDQEFFANFLRMISDKSAELCDDIRAVNPDFKGKGAMLAHAITGSTSFNQSPYKTKSMLSPVEDKPSSPTSPGQGVSYADTLKALKQNQSRSASPAVPPVVVSKVSSPEDTSPPRHRDIRFGDLQTPSSRKSPSPLATSALQKSKSHEVNGDRPSLEPRRSHPDIHTIHAMRGKSHDGDKDGHKKKHFFSKLFKR</sequence>
<dbReference type="AlphaFoldDB" id="A0A642UHG3"/>
<feature type="compositionally biased region" description="Polar residues" evidence="1">
    <location>
        <begin position="1"/>
        <end position="24"/>
    </location>
</feature>